<evidence type="ECO:0000256" key="1">
    <source>
        <dbReference type="ARBA" id="ARBA00022729"/>
    </source>
</evidence>
<dbReference type="Proteomes" id="UP000572635">
    <property type="component" value="Unassembled WGS sequence"/>
</dbReference>
<dbReference type="Pfam" id="PF02638">
    <property type="entry name" value="GHL10"/>
    <property type="match status" value="1"/>
</dbReference>
<accession>A0A7W8VCP0</accession>
<reference evidence="4 5" key="1">
    <citation type="submission" date="2020-08" db="EMBL/GenBank/DDBJ databases">
        <title>Sequencing the genomes of 1000 actinobacteria strains.</title>
        <authorList>
            <person name="Klenk H.-P."/>
        </authorList>
    </citation>
    <scope>NUCLEOTIDE SEQUENCE [LARGE SCALE GENOMIC DNA]</scope>
    <source>
        <strain evidence="4 5">DSM 44551</strain>
    </source>
</reference>
<evidence type="ECO:0000313" key="4">
    <source>
        <dbReference type="EMBL" id="MBB5431621.1"/>
    </source>
</evidence>
<dbReference type="AlphaFoldDB" id="A0A7W8VCP0"/>
<feature type="domain" description="Glycosyl hydrolase-like 10" evidence="3">
    <location>
        <begin position="74"/>
        <end position="384"/>
    </location>
</feature>
<comment type="caution">
    <text evidence="4">The sequence shown here is derived from an EMBL/GenBank/DDBJ whole genome shotgun (WGS) entry which is preliminary data.</text>
</comment>
<keyword evidence="1" id="KW-0732">Signal</keyword>
<dbReference type="EMBL" id="JACHDB010000001">
    <property type="protein sequence ID" value="MBB5431621.1"/>
    <property type="molecule type" value="Genomic_DNA"/>
</dbReference>
<feature type="region of interest" description="Disordered" evidence="2">
    <location>
        <begin position="1"/>
        <end position="24"/>
    </location>
</feature>
<evidence type="ECO:0000256" key="2">
    <source>
        <dbReference type="SAM" id="MobiDB-lite"/>
    </source>
</evidence>
<proteinExistence type="predicted"/>
<name>A0A7W8VCP0_9ACTN</name>
<evidence type="ECO:0000259" key="3">
    <source>
        <dbReference type="Pfam" id="PF02638"/>
    </source>
</evidence>
<keyword evidence="5" id="KW-1185">Reference proteome</keyword>
<dbReference type="Gene3D" id="3.20.20.80">
    <property type="entry name" value="Glycosidases"/>
    <property type="match status" value="1"/>
</dbReference>
<dbReference type="PANTHER" id="PTHR43405:SF1">
    <property type="entry name" value="GLYCOSYL HYDROLASE DIGH"/>
    <property type="match status" value="1"/>
</dbReference>
<dbReference type="InterPro" id="IPR052177">
    <property type="entry name" value="Divisome_Glycosyl_Hydrolase"/>
</dbReference>
<feature type="compositionally biased region" description="Basic and acidic residues" evidence="2">
    <location>
        <begin position="12"/>
        <end position="24"/>
    </location>
</feature>
<dbReference type="SUPFAM" id="SSF51445">
    <property type="entry name" value="(Trans)glycosidases"/>
    <property type="match status" value="1"/>
</dbReference>
<feature type="region of interest" description="Disordered" evidence="2">
    <location>
        <begin position="50"/>
        <end position="71"/>
    </location>
</feature>
<gene>
    <name evidence="4" type="ORF">HDA36_001705</name>
</gene>
<sequence>MAIPHRAAGPSEPDRPRHPIPRDRAFPRFGALGGALALLMTGSLLGAPGAHAAPEGGEEGRACTPAPDAPPKRQMRAEWIAGVENIDWPSEPGLSPEAQQAELADLYDEAVDNGLNAVFVQIRPTADAFWPSPHEPWSEWLTGEQGSDPGYDPLAFAVEQAHERGLEFHGWFNPYRVAMHDDPSRLVADHPARRNPDWVFAYGGKLYYDPGLPEVRAFVAEAMMDAVERYDMDGVHFDDYFYPYPVEGEEIPDEDTFAEHGRGFDDIGDWRRDNVNLLIQEMDAAVHEAKPHVKFGVSPFGIWRNSSSDPDGSDTTGFESYDGIYADSRTWVREGWVDYINPQVYWEIGLAAADYAVLVPWWEGVTEGTGVHLYIGQAAYKVGNEGAWSDPRELTDHLAFNRDHPGVQGDVFFSATSLRTNAAEAMGIVAEEHYAHPALIPVKEDLGGEAPSAPAVVGAEAGEGGTELTVEAGPGDAPAAYAVYGFDGAPDPGEQLCGLEDPRNMVGTVPAEEGRTVFTAPGDTGDRTYYVTALDRLHHESEPSEPHHVE</sequence>
<dbReference type="InterPro" id="IPR017853">
    <property type="entry name" value="GH"/>
</dbReference>
<organism evidence="4 5">
    <name type="scientific">Nocardiopsis composta</name>
    <dbReference type="NCBI Taxonomy" id="157465"/>
    <lineage>
        <taxon>Bacteria</taxon>
        <taxon>Bacillati</taxon>
        <taxon>Actinomycetota</taxon>
        <taxon>Actinomycetes</taxon>
        <taxon>Streptosporangiales</taxon>
        <taxon>Nocardiopsidaceae</taxon>
        <taxon>Nocardiopsis</taxon>
    </lineage>
</organism>
<evidence type="ECO:0000313" key="5">
    <source>
        <dbReference type="Proteomes" id="UP000572635"/>
    </source>
</evidence>
<protein>
    <submittedName>
        <fullName evidence="4">Uncharacterized lipoprotein YddW (UPF0748 family)</fullName>
    </submittedName>
</protein>
<dbReference type="RefSeq" id="WP_184391305.1">
    <property type="nucleotide sequence ID" value="NZ_BAAAJD010000009.1"/>
</dbReference>
<dbReference type="InterPro" id="IPR003790">
    <property type="entry name" value="GHL10"/>
</dbReference>
<dbReference type="PANTHER" id="PTHR43405">
    <property type="entry name" value="GLYCOSYL HYDROLASE DIGH"/>
    <property type="match status" value="1"/>
</dbReference>
<keyword evidence="4" id="KW-0449">Lipoprotein</keyword>